<dbReference type="Proteomes" id="UP000039865">
    <property type="component" value="Unassembled WGS sequence"/>
</dbReference>
<gene>
    <name evidence="2" type="primary">Contig11018.g11772</name>
    <name evidence="2" type="ORF">STYLEM_11396</name>
</gene>
<proteinExistence type="predicted"/>
<feature type="compositionally biased region" description="Polar residues" evidence="1">
    <location>
        <begin position="689"/>
        <end position="702"/>
    </location>
</feature>
<dbReference type="EMBL" id="CCKQ01010848">
    <property type="protein sequence ID" value="CDW82364.1"/>
    <property type="molecule type" value="Genomic_DNA"/>
</dbReference>
<feature type="region of interest" description="Disordered" evidence="1">
    <location>
        <begin position="36"/>
        <end position="69"/>
    </location>
</feature>
<feature type="compositionally biased region" description="Low complexity" evidence="1">
    <location>
        <begin position="453"/>
        <end position="474"/>
    </location>
</feature>
<protein>
    <submittedName>
        <fullName evidence="2">Uncharacterized protein</fullName>
    </submittedName>
</protein>
<organism evidence="2 3">
    <name type="scientific">Stylonychia lemnae</name>
    <name type="common">Ciliate</name>
    <dbReference type="NCBI Taxonomy" id="5949"/>
    <lineage>
        <taxon>Eukaryota</taxon>
        <taxon>Sar</taxon>
        <taxon>Alveolata</taxon>
        <taxon>Ciliophora</taxon>
        <taxon>Intramacronucleata</taxon>
        <taxon>Spirotrichea</taxon>
        <taxon>Stichotrichia</taxon>
        <taxon>Sporadotrichida</taxon>
        <taxon>Oxytrichidae</taxon>
        <taxon>Stylonychinae</taxon>
        <taxon>Stylonychia</taxon>
    </lineage>
</organism>
<feature type="compositionally biased region" description="Basic and acidic residues" evidence="1">
    <location>
        <begin position="36"/>
        <end position="61"/>
    </location>
</feature>
<dbReference type="InParanoid" id="A0A078AJF8"/>
<feature type="compositionally biased region" description="Polar residues" evidence="1">
    <location>
        <begin position="475"/>
        <end position="486"/>
    </location>
</feature>
<reference evidence="2 3" key="1">
    <citation type="submission" date="2014-06" db="EMBL/GenBank/DDBJ databases">
        <authorList>
            <person name="Swart Estienne"/>
        </authorList>
    </citation>
    <scope>NUCLEOTIDE SEQUENCE [LARGE SCALE GENOMIC DNA]</scope>
    <source>
        <strain evidence="2 3">130c</strain>
    </source>
</reference>
<evidence type="ECO:0000313" key="3">
    <source>
        <dbReference type="Proteomes" id="UP000039865"/>
    </source>
</evidence>
<accession>A0A078AJF8</accession>
<sequence length="738" mass="87228">MIYSVSNLDTFKDFQNFINLNPDSEFQIEIIQYEKDKRDHKEEEQEIRQKNRSKKQLDDQSKNFSQLSLLPSSDRNYTIQLQHNIGEKERTNSFKRISDQNQNKGRYSSKNEQILAQNMPQPEKFISDSTNFQSPDNIRGYNLASSTLYKISQNTNTISQETIIKSKSNENPKITNSVGAQKVSKWTDDSFNHLRAQSLLNFERARMGNCLKRAVCKIFSKIQKHTKNLQLIQKVIFQSLDRIGDIQNFDKMMESQKNAMTSSILVIESEVGTQFYFIIKYFREVKQFYDSLESLCKMDIYLERGNPIEILKSFVPLFIRKQDDLQLHELLSNISQGLTFEQAKKRRQYTPIKNNRPYLPRDHHSFLKEHHLQDKNPTSGKKHLNLCDKNEEIKDNSPIQLIIQPDENEDSTFQNFQTLHQEEIDFSPRDMVFPEKKRDLKSQDKSEKRQFKKLLQSPPKQPKSSMKTNSNSKTQQKCKTAQKYQEPQLQKISKAKYQSYTKKNSKFHSKLGKQNLRKYKKNKYQNDLSFFSDNQGMTTDYNTEAALKAVNINPVIKSHEVKVQQRRKDNQLNFLFQEQILFTNPIDVQPSNLQHSTNLQVKMEDDPFNQQQELEDKKIMFQEQFEIHSIQDSETQILKMLEKDLLKLQDVRFRSVQNSHNQSPWFEDLQKPDITKFLKSNDQPKRASQKMNLQKNDQSYSEPSSKKPNLNKNKFQNFDLETIMKEESHFHNTQKNFF</sequence>
<dbReference type="AlphaFoldDB" id="A0A078AJF8"/>
<feature type="compositionally biased region" description="Basic and acidic residues" evidence="1">
    <location>
        <begin position="85"/>
        <end position="98"/>
    </location>
</feature>
<feature type="region of interest" description="Disordered" evidence="1">
    <location>
        <begin position="84"/>
        <end position="108"/>
    </location>
</feature>
<evidence type="ECO:0000256" key="1">
    <source>
        <dbReference type="SAM" id="MobiDB-lite"/>
    </source>
</evidence>
<keyword evidence="3" id="KW-1185">Reference proteome</keyword>
<name>A0A078AJF8_STYLE</name>
<feature type="region of interest" description="Disordered" evidence="1">
    <location>
        <begin position="680"/>
        <end position="712"/>
    </location>
</feature>
<feature type="compositionally biased region" description="Polar residues" evidence="1">
    <location>
        <begin position="99"/>
        <end position="108"/>
    </location>
</feature>
<feature type="compositionally biased region" description="Basic and acidic residues" evidence="1">
    <location>
        <begin position="424"/>
        <end position="449"/>
    </location>
</feature>
<feature type="region of interest" description="Disordered" evidence="1">
    <location>
        <begin position="424"/>
        <end position="486"/>
    </location>
</feature>
<evidence type="ECO:0000313" key="2">
    <source>
        <dbReference type="EMBL" id="CDW82364.1"/>
    </source>
</evidence>